<dbReference type="GO" id="GO:0034245">
    <property type="term" value="C:mitochondrial DNA-directed RNA polymerase complex"/>
    <property type="evidence" value="ECO:0007669"/>
    <property type="project" value="TreeGrafter"/>
</dbReference>
<dbReference type="GO" id="GO:0001018">
    <property type="term" value="F:mitochondrial promoter sequence-specific DNA binding"/>
    <property type="evidence" value="ECO:0007669"/>
    <property type="project" value="TreeGrafter"/>
</dbReference>
<evidence type="ECO:0000256" key="11">
    <source>
        <dbReference type="SAM" id="MobiDB-lite"/>
    </source>
</evidence>
<keyword evidence="13" id="KW-1185">Reference proteome</keyword>
<evidence type="ECO:0000256" key="9">
    <source>
        <dbReference type="ARBA" id="ARBA00048552"/>
    </source>
</evidence>
<keyword evidence="5 10" id="KW-0548">Nucleotidyltransferase</keyword>
<evidence type="ECO:0000256" key="10">
    <source>
        <dbReference type="RuleBase" id="RU003805"/>
    </source>
</evidence>
<dbReference type="OrthoDB" id="276422at2759"/>
<proteinExistence type="inferred from homology"/>
<dbReference type="GO" id="GO:0006390">
    <property type="term" value="P:mitochondrial transcription"/>
    <property type="evidence" value="ECO:0007669"/>
    <property type="project" value="TreeGrafter"/>
</dbReference>
<evidence type="ECO:0000256" key="1">
    <source>
        <dbReference type="ARBA" id="ARBA00004173"/>
    </source>
</evidence>
<keyword evidence="8 10" id="KW-0804">Transcription</keyword>
<evidence type="ECO:0000313" key="12">
    <source>
        <dbReference type="EMBL" id="CAB3979042.1"/>
    </source>
</evidence>
<feature type="region of interest" description="Disordered" evidence="11">
    <location>
        <begin position="70"/>
        <end position="89"/>
    </location>
</feature>
<dbReference type="InterPro" id="IPR029262">
    <property type="entry name" value="RPOL_N"/>
</dbReference>
<evidence type="ECO:0000256" key="2">
    <source>
        <dbReference type="ARBA" id="ARBA00009493"/>
    </source>
</evidence>
<sequence length="1157" mass="130926">MAQIVTVRSANPVKIYFSCSKHYLFYLNQCKGTTQCTKLANYVSLSAVQWSIPNRTKFLSQTNIAANVHHRRSKTHLHASKTRNHSNDEASVSKSLAVLEHLNGSEDLELFSENGTGETKVLTEVKKDGRSQRRNDSFVDEAARLAEIDAYLFCGNVDGAIQVFNRCRRKGHKFHVLTFNTILHGLAAKKRVIDFQVFYHNMGGDNVMANVQTYAAVLELYGQLKDVKMIQDTCVKMNSQGYDLKHIFQKSILTKEQTTRVLEAIRLVYPNYKVEICKDPQPTSISPLVQSLYKEDKTNIKYSTNTPKSFVQDVMKSFEEQLEQERAAFGTIKSVERKRGEPRSSEGVCKSFPEIQSGWKDRLTGSIQREIELVMAGNKANKRSKTGPFTRLLVPCHEYADLAVEAITGPVCSQSYGAPLNHLCWLVGTQVYNRYAVKHKEKSGVVDKIRSMYGQFAELAYDHEACKTINPRELWFQLERSMPYEGSIYCDVPPWPTSVRVLVGCTLIDMMIRECKIDGNMFNHKGEKIAPAFFHTYEHEHTTASGYIKAHPAVVQLYQEYVSNCGDISLPASKLPMLVPPRPWTSITNGGHLLLSVQLTRGHDKTAENLSALEEACKASKLNAIFDSLNCLGLCGWKVNGKILDIMIDIFNDKGSELLEIPGPELPKLPEFTPELIDHPKLYTAFLKEKSNAKKEIHEAHALRMAMVYHLSVANHFREKTFWMPCNLDFRGRAYPIPPYGSHVGDDSTRGVLRFARGKPLGPEGLDWLKVHLVNLHGQLKKASLQERVEFADEHLDEIHDSADNPLTGKLWWQTADEKWQMLATCMEISNAIRSGDPENFISHLPVHQDGSCNGLQHYAALGRDKYGGRQVNVLPSDRPEDVYSEVAKLVEKMCERDAANGEEIAQHLVGKVSRKVVKQTVMTLVYGVTFIGGRKQISGQLDSLGLSPSVVWEGSSYLTRNVFASIREMFHAAKDIQDWFTSAAAQIALSGHFVEWVTPLNLPVTQSYQRMIKREVSTPLQLVKIRVPAREMVPNVVKQKGGFPPNFIHSLDSCHMMLTALYCQKHGLTFTSVHDSFWTHACDVDTMNKICREQFVSLHSQPILEDLRNHFLKKFENKRMRQPLRNSKRVDVHFGPLPERGSLDLNEVLKSTYFFS</sequence>
<dbReference type="InterPro" id="IPR043502">
    <property type="entry name" value="DNA/RNA_pol_sf"/>
</dbReference>
<evidence type="ECO:0000256" key="3">
    <source>
        <dbReference type="ARBA" id="ARBA00022478"/>
    </source>
</evidence>
<dbReference type="Gene3D" id="1.10.287.260">
    <property type="match status" value="1"/>
</dbReference>
<organism evidence="12 13">
    <name type="scientific">Paramuricea clavata</name>
    <name type="common">Red gorgonian</name>
    <name type="synonym">Violescent sea-whip</name>
    <dbReference type="NCBI Taxonomy" id="317549"/>
    <lineage>
        <taxon>Eukaryota</taxon>
        <taxon>Metazoa</taxon>
        <taxon>Cnidaria</taxon>
        <taxon>Anthozoa</taxon>
        <taxon>Octocorallia</taxon>
        <taxon>Malacalcyonacea</taxon>
        <taxon>Plexauridae</taxon>
        <taxon>Paramuricea</taxon>
    </lineage>
</organism>
<dbReference type="Gene3D" id="1.10.287.280">
    <property type="match status" value="1"/>
</dbReference>
<evidence type="ECO:0000313" key="13">
    <source>
        <dbReference type="Proteomes" id="UP001152795"/>
    </source>
</evidence>
<evidence type="ECO:0000256" key="5">
    <source>
        <dbReference type="ARBA" id="ARBA00022695"/>
    </source>
</evidence>
<dbReference type="Gene3D" id="1.25.40.10">
    <property type="entry name" value="Tetratricopeptide repeat domain"/>
    <property type="match status" value="1"/>
</dbReference>
<name>A0A7D9D8G7_PARCT</name>
<evidence type="ECO:0000256" key="4">
    <source>
        <dbReference type="ARBA" id="ARBA00022679"/>
    </source>
</evidence>
<feature type="compositionally biased region" description="Basic residues" evidence="11">
    <location>
        <begin position="70"/>
        <end position="84"/>
    </location>
</feature>
<evidence type="ECO:0000256" key="7">
    <source>
        <dbReference type="ARBA" id="ARBA00023128"/>
    </source>
</evidence>
<evidence type="ECO:0000256" key="8">
    <source>
        <dbReference type="ARBA" id="ARBA00023163"/>
    </source>
</evidence>
<dbReference type="PROSITE" id="PS00489">
    <property type="entry name" value="RNA_POL_PHAGE_2"/>
    <property type="match status" value="1"/>
</dbReference>
<keyword evidence="7" id="KW-0496">Mitochondrion</keyword>
<protein>
    <recommendedName>
        <fullName evidence="10">DNA-directed RNA polymerase</fullName>
        <ecNumber evidence="10">2.7.7.6</ecNumber>
    </recommendedName>
</protein>
<comment type="function">
    <text evidence="10">DNA-dependent RNA polymerase catalyzes the transcription of DNA into RNA using the four ribonucleoside triphosphates as substrates.</text>
</comment>
<keyword evidence="4 10" id="KW-0808">Transferase</keyword>
<dbReference type="Proteomes" id="UP001152795">
    <property type="component" value="Unassembled WGS sequence"/>
</dbReference>
<dbReference type="InterPro" id="IPR024075">
    <property type="entry name" value="DNA-dir_RNA_pol_helix_hairp_sf"/>
</dbReference>
<dbReference type="PANTHER" id="PTHR10102:SF0">
    <property type="entry name" value="DNA-DIRECTED RNA POLYMERASE, MITOCHONDRIAL"/>
    <property type="match status" value="1"/>
</dbReference>
<keyword evidence="3 10" id="KW-0240">DNA-directed RNA polymerase</keyword>
<comment type="similarity">
    <text evidence="2 10">Belongs to the phage and mitochondrial RNA polymerase family.</text>
</comment>
<dbReference type="Pfam" id="PF00940">
    <property type="entry name" value="RNA_pol"/>
    <property type="match status" value="1"/>
</dbReference>
<accession>A0A7D9D8G7</accession>
<comment type="subcellular location">
    <subcellularLocation>
        <location evidence="1">Mitochondrion</location>
    </subcellularLocation>
</comment>
<dbReference type="FunFam" id="1.10.287.280:FF:000001">
    <property type="entry name" value="DNA-directed RNA polymerase"/>
    <property type="match status" value="1"/>
</dbReference>
<dbReference type="InterPro" id="IPR011990">
    <property type="entry name" value="TPR-like_helical_dom_sf"/>
</dbReference>
<dbReference type="InterPro" id="IPR037159">
    <property type="entry name" value="RNA_POL_N_sf"/>
</dbReference>
<dbReference type="Gene3D" id="1.10.1320.10">
    <property type="entry name" value="DNA-directed RNA polymerase, N-terminal domain"/>
    <property type="match status" value="1"/>
</dbReference>
<evidence type="ECO:0000256" key="6">
    <source>
        <dbReference type="ARBA" id="ARBA00022946"/>
    </source>
</evidence>
<reference evidence="12" key="1">
    <citation type="submission" date="2020-04" db="EMBL/GenBank/DDBJ databases">
        <authorList>
            <person name="Alioto T."/>
            <person name="Alioto T."/>
            <person name="Gomez Garrido J."/>
        </authorList>
    </citation>
    <scope>NUCLEOTIDE SEQUENCE</scope>
    <source>
        <strain evidence="12">A484AB</strain>
    </source>
</reference>
<comment type="catalytic activity">
    <reaction evidence="9 10">
        <text>RNA(n) + a ribonucleoside 5'-triphosphate = RNA(n+1) + diphosphate</text>
        <dbReference type="Rhea" id="RHEA:21248"/>
        <dbReference type="Rhea" id="RHEA-COMP:14527"/>
        <dbReference type="Rhea" id="RHEA-COMP:17342"/>
        <dbReference type="ChEBI" id="CHEBI:33019"/>
        <dbReference type="ChEBI" id="CHEBI:61557"/>
        <dbReference type="ChEBI" id="CHEBI:140395"/>
        <dbReference type="EC" id="2.7.7.6"/>
    </reaction>
</comment>
<dbReference type="FunFam" id="1.10.150.20:FF:000041">
    <property type="entry name" value="DNA-directed RNA polymerase"/>
    <property type="match status" value="1"/>
</dbReference>
<gene>
    <name evidence="12" type="ORF">PACLA_8A015709</name>
</gene>
<dbReference type="Gene3D" id="1.10.150.20">
    <property type="entry name" value="5' to 3' exonuclease, C-terminal subdomain"/>
    <property type="match status" value="1"/>
</dbReference>
<dbReference type="EMBL" id="CACRXK020000162">
    <property type="protein sequence ID" value="CAB3979042.1"/>
    <property type="molecule type" value="Genomic_DNA"/>
</dbReference>
<dbReference type="SUPFAM" id="SSF56672">
    <property type="entry name" value="DNA/RNA polymerases"/>
    <property type="match status" value="1"/>
</dbReference>
<keyword evidence="6" id="KW-0809">Transit peptide</keyword>
<dbReference type="PANTHER" id="PTHR10102">
    <property type="entry name" value="DNA-DIRECTED RNA POLYMERASE, MITOCHONDRIAL"/>
    <property type="match status" value="1"/>
</dbReference>
<dbReference type="PROSITE" id="PS00900">
    <property type="entry name" value="RNA_POL_PHAGE_1"/>
    <property type="match status" value="1"/>
</dbReference>
<dbReference type="Pfam" id="PF14700">
    <property type="entry name" value="RPOL_N"/>
    <property type="match status" value="1"/>
</dbReference>
<dbReference type="GO" id="GO:0003899">
    <property type="term" value="F:DNA-directed RNA polymerase activity"/>
    <property type="evidence" value="ECO:0007669"/>
    <property type="project" value="UniProtKB-EC"/>
</dbReference>
<dbReference type="InterPro" id="IPR002092">
    <property type="entry name" value="DNA-dir_Rpol_phage-type"/>
</dbReference>
<dbReference type="SMART" id="SM01311">
    <property type="entry name" value="RPOL_N"/>
    <property type="match status" value="1"/>
</dbReference>
<dbReference type="InterPro" id="IPR046950">
    <property type="entry name" value="DNA-dir_Rpol_C_phage-type"/>
</dbReference>
<comment type="caution">
    <text evidence="12">The sequence shown here is derived from an EMBL/GenBank/DDBJ whole genome shotgun (WGS) entry which is preliminary data.</text>
</comment>
<dbReference type="AlphaFoldDB" id="A0A7D9D8G7"/>
<dbReference type="EC" id="2.7.7.6" evidence="10"/>